<dbReference type="GO" id="GO:0050661">
    <property type="term" value="F:NADP binding"/>
    <property type="evidence" value="ECO:0007669"/>
    <property type="project" value="InterPro"/>
</dbReference>
<keyword evidence="4 9" id="KW-0521">NADP</keyword>
<dbReference type="EMBL" id="CP042997">
    <property type="protein sequence ID" value="QEH31791.1"/>
    <property type="molecule type" value="Genomic_DNA"/>
</dbReference>
<evidence type="ECO:0000256" key="11">
    <source>
        <dbReference type="PIRSR" id="PIRSR000445-2"/>
    </source>
</evidence>
<evidence type="ECO:0000256" key="12">
    <source>
        <dbReference type="PIRSR" id="PIRSR000445-3"/>
    </source>
</evidence>
<dbReference type="NCBIfam" id="TIGR01035">
    <property type="entry name" value="hemA"/>
    <property type="match status" value="1"/>
</dbReference>
<dbReference type="InterPro" id="IPR006151">
    <property type="entry name" value="Shikm_DH/Glu-tRNA_Rdtase"/>
</dbReference>
<evidence type="ECO:0000256" key="9">
    <source>
        <dbReference type="HAMAP-Rule" id="MF_00087"/>
    </source>
</evidence>
<dbReference type="Gene3D" id="3.40.50.720">
    <property type="entry name" value="NAD(P)-binding Rossmann-like Domain"/>
    <property type="match status" value="1"/>
</dbReference>
<evidence type="ECO:0000256" key="14">
    <source>
        <dbReference type="RuleBase" id="RU000584"/>
    </source>
</evidence>
<dbReference type="Gene3D" id="3.30.460.30">
    <property type="entry name" value="Glutamyl-tRNA reductase, N-terminal domain"/>
    <property type="match status" value="1"/>
</dbReference>
<comment type="subunit">
    <text evidence="9">Homodimer.</text>
</comment>
<feature type="active site" description="Nucleophile" evidence="9 10">
    <location>
        <position position="50"/>
    </location>
</feature>
<dbReference type="InterPro" id="IPR036343">
    <property type="entry name" value="GluRdtase_N_sf"/>
</dbReference>
<dbReference type="InterPro" id="IPR015895">
    <property type="entry name" value="4pyrrol_synth_GluRdtase_N"/>
</dbReference>
<dbReference type="GO" id="GO:0008883">
    <property type="term" value="F:glutamyl-tRNA reductase activity"/>
    <property type="evidence" value="ECO:0007669"/>
    <property type="project" value="UniProtKB-UniRule"/>
</dbReference>
<evidence type="ECO:0000256" key="1">
    <source>
        <dbReference type="ARBA" id="ARBA00005059"/>
    </source>
</evidence>
<dbReference type="EC" id="1.2.1.70" evidence="3 9"/>
<dbReference type="InterPro" id="IPR000343">
    <property type="entry name" value="4pyrrol_synth_GluRdtase"/>
</dbReference>
<feature type="binding site" evidence="9 11">
    <location>
        <begin position="115"/>
        <end position="117"/>
    </location>
    <ligand>
        <name>substrate</name>
    </ligand>
</feature>
<organism evidence="18 19">
    <name type="scientific">Aquisphaera giovannonii</name>
    <dbReference type="NCBI Taxonomy" id="406548"/>
    <lineage>
        <taxon>Bacteria</taxon>
        <taxon>Pseudomonadati</taxon>
        <taxon>Planctomycetota</taxon>
        <taxon>Planctomycetia</taxon>
        <taxon>Isosphaerales</taxon>
        <taxon>Isosphaeraceae</taxon>
        <taxon>Aquisphaera</taxon>
    </lineage>
</organism>
<accession>A0A5B9VVB6</accession>
<evidence type="ECO:0000313" key="19">
    <source>
        <dbReference type="Proteomes" id="UP000324233"/>
    </source>
</evidence>
<feature type="domain" description="Glutamyl-tRNA reductase N-terminal" evidence="17">
    <location>
        <begin position="6"/>
        <end position="157"/>
    </location>
</feature>
<dbReference type="GO" id="GO:0019353">
    <property type="term" value="P:protoporphyrinogen IX biosynthetic process from glutamate"/>
    <property type="evidence" value="ECO:0007669"/>
    <property type="project" value="TreeGrafter"/>
</dbReference>
<comment type="miscellaneous">
    <text evidence="9">During catalysis, the active site Cys acts as a nucleophile attacking the alpha-carbonyl group of tRNA-bound glutamate with the formation of a thioester intermediate between enzyme and glutamate, and the concomitant release of tRNA(Glu). The thioester intermediate is finally reduced by direct hydride transfer from NADPH, to form the product GSA.</text>
</comment>
<dbReference type="Pfam" id="PF05201">
    <property type="entry name" value="GlutR_N"/>
    <property type="match status" value="1"/>
</dbReference>
<dbReference type="InterPro" id="IPR015896">
    <property type="entry name" value="4pyrrol_synth_GluRdtase_dimer"/>
</dbReference>
<dbReference type="InterPro" id="IPR018214">
    <property type="entry name" value="GluRdtase_CS"/>
</dbReference>
<dbReference type="RefSeq" id="WP_148590516.1">
    <property type="nucleotide sequence ID" value="NZ_CP042997.1"/>
</dbReference>
<dbReference type="AlphaFoldDB" id="A0A5B9VVB6"/>
<feature type="site" description="Important for activity" evidence="9 13">
    <location>
        <position position="100"/>
    </location>
</feature>
<protein>
    <recommendedName>
        <fullName evidence="8 9">Glutamyl-tRNA reductase</fullName>
        <shortName evidence="9">GluTR</shortName>
        <ecNumber evidence="3 9">1.2.1.70</ecNumber>
    </recommendedName>
</protein>
<feature type="binding site" evidence="9 11">
    <location>
        <begin position="49"/>
        <end position="52"/>
    </location>
    <ligand>
        <name>substrate</name>
    </ligand>
</feature>
<evidence type="ECO:0000259" key="16">
    <source>
        <dbReference type="Pfam" id="PF01488"/>
    </source>
</evidence>
<evidence type="ECO:0000256" key="3">
    <source>
        <dbReference type="ARBA" id="ARBA00012970"/>
    </source>
</evidence>
<keyword evidence="6 9" id="KW-0627">Porphyrin biosynthesis</keyword>
<evidence type="ECO:0000259" key="17">
    <source>
        <dbReference type="Pfam" id="PF05201"/>
    </source>
</evidence>
<dbReference type="InterPro" id="IPR036453">
    <property type="entry name" value="GluRdtase_dimer_dom_sf"/>
</dbReference>
<dbReference type="PIRSF" id="PIRSF000445">
    <property type="entry name" value="4pyrrol_synth_GluRdtase"/>
    <property type="match status" value="1"/>
</dbReference>
<dbReference type="SUPFAM" id="SSF51735">
    <property type="entry name" value="NAD(P)-binding Rossmann-fold domains"/>
    <property type="match status" value="1"/>
</dbReference>
<comment type="pathway">
    <text evidence="1 9 14">Porphyrin-containing compound metabolism; protoporphyrin-IX biosynthesis; 5-aminolevulinate from L-glutamyl-tRNA(Glu): step 1/2.</text>
</comment>
<evidence type="ECO:0000256" key="8">
    <source>
        <dbReference type="ARBA" id="ARBA00068659"/>
    </source>
</evidence>
<dbReference type="UniPathway" id="UPA00251">
    <property type="reaction ID" value="UER00316"/>
</dbReference>
<dbReference type="Proteomes" id="UP000324233">
    <property type="component" value="Chromosome"/>
</dbReference>
<keyword evidence="19" id="KW-1185">Reference proteome</keyword>
<dbReference type="PANTHER" id="PTHR43013">
    <property type="entry name" value="GLUTAMYL-TRNA REDUCTASE"/>
    <property type="match status" value="1"/>
</dbReference>
<evidence type="ECO:0000256" key="4">
    <source>
        <dbReference type="ARBA" id="ARBA00022857"/>
    </source>
</evidence>
<dbReference type="SUPFAM" id="SSF69742">
    <property type="entry name" value="Glutamyl tRNA-reductase catalytic, N-terminal domain"/>
    <property type="match status" value="1"/>
</dbReference>
<feature type="binding site" evidence="9 11">
    <location>
        <position position="110"/>
    </location>
    <ligand>
        <name>substrate</name>
    </ligand>
</feature>
<evidence type="ECO:0000256" key="10">
    <source>
        <dbReference type="PIRSR" id="PIRSR000445-1"/>
    </source>
</evidence>
<name>A0A5B9VVB6_9BACT</name>
<dbReference type="Pfam" id="PF01488">
    <property type="entry name" value="Shikimate_DH"/>
    <property type="match status" value="1"/>
</dbReference>
<feature type="binding site" evidence="9 12">
    <location>
        <begin position="190"/>
        <end position="195"/>
    </location>
    <ligand>
        <name>NADP(+)</name>
        <dbReference type="ChEBI" id="CHEBI:58349"/>
    </ligand>
</feature>
<dbReference type="CDD" id="cd05213">
    <property type="entry name" value="NAD_bind_Glutamyl_tRNA_reduct"/>
    <property type="match status" value="1"/>
</dbReference>
<evidence type="ECO:0000256" key="13">
    <source>
        <dbReference type="PIRSR" id="PIRSR000445-4"/>
    </source>
</evidence>
<reference evidence="18 19" key="1">
    <citation type="submission" date="2019-08" db="EMBL/GenBank/DDBJ databases">
        <title>Deep-cultivation of Planctomycetes and their phenomic and genomic characterization uncovers novel biology.</title>
        <authorList>
            <person name="Wiegand S."/>
            <person name="Jogler M."/>
            <person name="Boedeker C."/>
            <person name="Pinto D."/>
            <person name="Vollmers J."/>
            <person name="Rivas-Marin E."/>
            <person name="Kohn T."/>
            <person name="Peeters S.H."/>
            <person name="Heuer A."/>
            <person name="Rast P."/>
            <person name="Oberbeckmann S."/>
            <person name="Bunk B."/>
            <person name="Jeske O."/>
            <person name="Meyerdierks A."/>
            <person name="Storesund J.E."/>
            <person name="Kallscheuer N."/>
            <person name="Luecker S."/>
            <person name="Lage O.M."/>
            <person name="Pohl T."/>
            <person name="Merkel B.J."/>
            <person name="Hornburger P."/>
            <person name="Mueller R.-W."/>
            <person name="Bruemmer F."/>
            <person name="Labrenz M."/>
            <person name="Spormann A.M."/>
            <person name="Op den Camp H."/>
            <person name="Overmann J."/>
            <person name="Amann R."/>
            <person name="Jetten M.S.M."/>
            <person name="Mascher T."/>
            <person name="Medema M.H."/>
            <person name="Devos D.P."/>
            <person name="Kaster A.-K."/>
            <person name="Ovreas L."/>
            <person name="Rohde M."/>
            <person name="Galperin M.Y."/>
            <person name="Jogler C."/>
        </authorList>
    </citation>
    <scope>NUCLEOTIDE SEQUENCE [LARGE SCALE GENOMIC DNA]</scope>
    <source>
        <strain evidence="18 19">OJF2</strain>
    </source>
</reference>
<proteinExistence type="inferred from homology"/>
<evidence type="ECO:0000313" key="18">
    <source>
        <dbReference type="EMBL" id="QEH31791.1"/>
    </source>
</evidence>
<dbReference type="SUPFAM" id="SSF69075">
    <property type="entry name" value="Glutamyl tRNA-reductase dimerization domain"/>
    <property type="match status" value="1"/>
</dbReference>
<feature type="domain" description="Quinate/shikimate 5-dehydrogenase/glutamyl-tRNA reductase" evidence="16">
    <location>
        <begin position="173"/>
        <end position="305"/>
    </location>
</feature>
<evidence type="ECO:0000259" key="15">
    <source>
        <dbReference type="Pfam" id="PF00745"/>
    </source>
</evidence>
<dbReference type="KEGG" id="agv:OJF2_02560"/>
<dbReference type="OrthoDB" id="110209at2"/>
<evidence type="ECO:0000256" key="6">
    <source>
        <dbReference type="ARBA" id="ARBA00023244"/>
    </source>
</evidence>
<feature type="binding site" evidence="9 11">
    <location>
        <position position="121"/>
    </location>
    <ligand>
        <name>substrate</name>
    </ligand>
</feature>
<dbReference type="HAMAP" id="MF_00087">
    <property type="entry name" value="Glu_tRNA_reductase"/>
    <property type="match status" value="1"/>
</dbReference>
<dbReference type="FunFam" id="3.40.50.720:FF:000031">
    <property type="entry name" value="Glutamyl-tRNA reductase"/>
    <property type="match status" value="1"/>
</dbReference>
<evidence type="ECO:0000256" key="2">
    <source>
        <dbReference type="ARBA" id="ARBA00005916"/>
    </source>
</evidence>
<comment type="domain">
    <text evidence="9">Possesses an unusual extended V-shaped dimeric structure with each monomer consisting of three distinct domains arranged along a curved 'spinal' alpha-helix. The N-terminal catalytic domain specifically recognizes the glutamate moiety of the substrate. The second domain is the NADPH-binding domain, and the third C-terminal domain is responsible for dimerization.</text>
</comment>
<evidence type="ECO:0000256" key="5">
    <source>
        <dbReference type="ARBA" id="ARBA00023002"/>
    </source>
</evidence>
<dbReference type="FunFam" id="3.30.460.30:FF:000001">
    <property type="entry name" value="Glutamyl-tRNA reductase"/>
    <property type="match status" value="1"/>
</dbReference>
<dbReference type="PROSITE" id="PS00747">
    <property type="entry name" value="GLUTR"/>
    <property type="match status" value="1"/>
</dbReference>
<dbReference type="PANTHER" id="PTHR43013:SF1">
    <property type="entry name" value="GLUTAMYL-TRNA REDUCTASE"/>
    <property type="match status" value="1"/>
</dbReference>
<keyword evidence="5 9" id="KW-0560">Oxidoreductase</keyword>
<evidence type="ECO:0000256" key="7">
    <source>
        <dbReference type="ARBA" id="ARBA00047464"/>
    </source>
</evidence>
<comment type="similarity">
    <text evidence="2 9 14">Belongs to the glutamyl-tRNA reductase family.</text>
</comment>
<gene>
    <name evidence="9 18" type="primary">hemA</name>
    <name evidence="18" type="ORF">OJF2_02560</name>
</gene>
<sequence>MKLLALGVDHRSAPAGVREALAFDGPKCDRALERLPREFPGSEVVILSTCNRVEVYLAGPADCVPDADGLGSFLADFHGVRPDVCAGHLVSYHDEGVVGHLFRVSASLESLVLGEGQILGQVREAYRTAVERKTVGPVYHTVFQSALRVGKAVREKTGMDQGKLSVASVAVDVAREVFDTFADKTVLVIGAGKMGELTLQHLKALSPGRILVTNRDPTRAEAAARRWGGVAVPFDRLGQALVEADLVVSTTAASEPIVTHDQYVRVQRARRNRLALILDIAIPRDFDARIGDLDQVALYHVDDLRAQAEQNLQRRQRGIEPALVIIERETADCYSLLRHQQAAGAILRQIGSNADAIRGRELESLFASRPNLSDEDREAIARMAARLQNQFLHHPRAAVRSAVAGARDEQPHHFLSAVRHLFGLGDPPPGPLKKTT</sequence>
<dbReference type="InterPro" id="IPR036291">
    <property type="entry name" value="NAD(P)-bd_dom_sf"/>
</dbReference>
<comment type="catalytic activity">
    <reaction evidence="7 9 14">
        <text>(S)-4-amino-5-oxopentanoate + tRNA(Glu) + NADP(+) = L-glutamyl-tRNA(Glu) + NADPH + H(+)</text>
        <dbReference type="Rhea" id="RHEA:12344"/>
        <dbReference type="Rhea" id="RHEA-COMP:9663"/>
        <dbReference type="Rhea" id="RHEA-COMP:9680"/>
        <dbReference type="ChEBI" id="CHEBI:15378"/>
        <dbReference type="ChEBI" id="CHEBI:57501"/>
        <dbReference type="ChEBI" id="CHEBI:57783"/>
        <dbReference type="ChEBI" id="CHEBI:58349"/>
        <dbReference type="ChEBI" id="CHEBI:78442"/>
        <dbReference type="ChEBI" id="CHEBI:78520"/>
        <dbReference type="EC" id="1.2.1.70"/>
    </reaction>
</comment>
<comment type="function">
    <text evidence="9">Catalyzes the NADPH-dependent reduction of glutamyl-tRNA(Glu) to glutamate 1-semialdehyde (GSA).</text>
</comment>
<dbReference type="Pfam" id="PF00745">
    <property type="entry name" value="GlutR_dimer"/>
    <property type="match status" value="1"/>
</dbReference>
<feature type="domain" description="Tetrapyrrole biosynthesis glutamyl-tRNA reductase dimerisation" evidence="15">
    <location>
        <begin position="323"/>
        <end position="424"/>
    </location>
</feature>